<dbReference type="EMBL" id="CAJVPZ010012880">
    <property type="protein sequence ID" value="CAG8644016.1"/>
    <property type="molecule type" value="Genomic_DNA"/>
</dbReference>
<proteinExistence type="inferred from homology"/>
<keyword evidence="9" id="KW-1185">Reference proteome</keyword>
<comment type="similarity">
    <text evidence="1">Belongs to the ataxin-10 family.</text>
</comment>
<comment type="function">
    <text evidence="4">May play a role in the regulation of cytokinesis.</text>
</comment>
<dbReference type="InterPro" id="IPR019156">
    <property type="entry name" value="Ataxin-10_domain"/>
</dbReference>
<dbReference type="Proteomes" id="UP000789396">
    <property type="component" value="Unassembled WGS sequence"/>
</dbReference>
<dbReference type="PANTHER" id="PTHR13255">
    <property type="entry name" value="ATAXIN-10"/>
    <property type="match status" value="1"/>
</dbReference>
<dbReference type="Pfam" id="PF09759">
    <property type="entry name" value="Atx10homo_assoc"/>
    <property type="match status" value="1"/>
</dbReference>
<dbReference type="PANTHER" id="PTHR13255:SF0">
    <property type="entry name" value="ATAXIN-10"/>
    <property type="match status" value="1"/>
</dbReference>
<sequence length="211" mass="23544">SSNISLYLCTHLLQVFDTICPQVIVSMQQANIVDRENQPQEIEDTSILYTGLVLLLQCFGKLSQDGDDKIRECLFKGGIIASSISDKTFPRVTKAASSPSLQQGISEFAYIKRDIIRVIGNMAYDNCSVQDEVFSLLLVKKNCSIFQISDIREHAIFALRNLLINNSENQKLVKELEPIAPVQNDVLSEIGIRTELGNDGKIKFTTDSNKT</sequence>
<gene>
    <name evidence="8" type="ORF">RFULGI_LOCUS8187</name>
</gene>
<dbReference type="InterPro" id="IPR011989">
    <property type="entry name" value="ARM-like"/>
</dbReference>
<evidence type="ECO:0000256" key="4">
    <source>
        <dbReference type="ARBA" id="ARBA00044746"/>
    </source>
</evidence>
<protein>
    <recommendedName>
        <fullName evidence="5">Ataxin-10 homolog</fullName>
    </recommendedName>
    <alternativeName>
        <fullName evidence="6">Copper transport protein 86</fullName>
    </alternativeName>
</protein>
<evidence type="ECO:0000256" key="2">
    <source>
        <dbReference type="ARBA" id="ARBA00022618"/>
    </source>
</evidence>
<keyword evidence="2" id="KW-0132">Cell division</keyword>
<dbReference type="OrthoDB" id="379794at2759"/>
<evidence type="ECO:0000256" key="3">
    <source>
        <dbReference type="ARBA" id="ARBA00023306"/>
    </source>
</evidence>
<dbReference type="Gene3D" id="1.25.10.10">
    <property type="entry name" value="Leucine-rich Repeat Variant"/>
    <property type="match status" value="1"/>
</dbReference>
<dbReference type="SUPFAM" id="SSF48371">
    <property type="entry name" value="ARM repeat"/>
    <property type="match status" value="1"/>
</dbReference>
<organism evidence="8 9">
    <name type="scientific">Racocetra fulgida</name>
    <dbReference type="NCBI Taxonomy" id="60492"/>
    <lineage>
        <taxon>Eukaryota</taxon>
        <taxon>Fungi</taxon>
        <taxon>Fungi incertae sedis</taxon>
        <taxon>Mucoromycota</taxon>
        <taxon>Glomeromycotina</taxon>
        <taxon>Glomeromycetes</taxon>
        <taxon>Diversisporales</taxon>
        <taxon>Gigasporaceae</taxon>
        <taxon>Racocetra</taxon>
    </lineage>
</organism>
<dbReference type="GO" id="GO:0051301">
    <property type="term" value="P:cell division"/>
    <property type="evidence" value="ECO:0007669"/>
    <property type="project" value="UniProtKB-KW"/>
</dbReference>
<evidence type="ECO:0000256" key="5">
    <source>
        <dbReference type="ARBA" id="ARBA00044801"/>
    </source>
</evidence>
<dbReference type="InterPro" id="IPR016024">
    <property type="entry name" value="ARM-type_fold"/>
</dbReference>
<name>A0A9N9DQ50_9GLOM</name>
<comment type="caution">
    <text evidence="8">The sequence shown here is derived from an EMBL/GenBank/DDBJ whole genome shotgun (WGS) entry which is preliminary data.</text>
</comment>
<evidence type="ECO:0000256" key="6">
    <source>
        <dbReference type="ARBA" id="ARBA00044805"/>
    </source>
</evidence>
<dbReference type="InterPro" id="IPR051374">
    <property type="entry name" value="Ataxin-10/CTR86_families"/>
</dbReference>
<reference evidence="8" key="1">
    <citation type="submission" date="2021-06" db="EMBL/GenBank/DDBJ databases">
        <authorList>
            <person name="Kallberg Y."/>
            <person name="Tangrot J."/>
            <person name="Rosling A."/>
        </authorList>
    </citation>
    <scope>NUCLEOTIDE SEQUENCE</scope>
    <source>
        <strain evidence="8">IN212</strain>
    </source>
</reference>
<evidence type="ECO:0000256" key="1">
    <source>
        <dbReference type="ARBA" id="ARBA00008384"/>
    </source>
</evidence>
<evidence type="ECO:0000313" key="9">
    <source>
        <dbReference type="Proteomes" id="UP000789396"/>
    </source>
</evidence>
<evidence type="ECO:0000313" key="8">
    <source>
        <dbReference type="EMBL" id="CAG8644016.1"/>
    </source>
</evidence>
<dbReference type="AlphaFoldDB" id="A0A9N9DQ50"/>
<evidence type="ECO:0000259" key="7">
    <source>
        <dbReference type="Pfam" id="PF09759"/>
    </source>
</evidence>
<feature type="domain" description="Ataxin-10" evidence="7">
    <location>
        <begin position="111"/>
        <end position="204"/>
    </location>
</feature>
<keyword evidence="3" id="KW-0131">Cell cycle</keyword>
<feature type="non-terminal residue" evidence="8">
    <location>
        <position position="211"/>
    </location>
</feature>
<accession>A0A9N9DQ50</accession>
<dbReference type="GO" id="GO:0005829">
    <property type="term" value="C:cytosol"/>
    <property type="evidence" value="ECO:0007669"/>
    <property type="project" value="TreeGrafter"/>
</dbReference>